<dbReference type="RefSeq" id="WP_021584365.1">
    <property type="nucleotide sequence ID" value="NZ_AWET01000040.1"/>
</dbReference>
<dbReference type="GO" id="GO:0016757">
    <property type="term" value="F:glycosyltransferase activity"/>
    <property type="evidence" value="ECO:0007669"/>
    <property type="project" value="UniProtKB-KW"/>
</dbReference>
<dbReference type="PANTHER" id="PTHR43685:SF2">
    <property type="entry name" value="GLYCOSYLTRANSFERASE 2-LIKE DOMAIN-CONTAINING PROTEIN"/>
    <property type="match status" value="1"/>
</dbReference>
<dbReference type="EC" id="2.4.-.-" evidence="3"/>
<feature type="domain" description="Glycosyltransferase 2-like" evidence="2">
    <location>
        <begin position="54"/>
        <end position="217"/>
    </location>
</feature>
<keyword evidence="1" id="KW-0812">Transmembrane</keyword>
<dbReference type="InterPro" id="IPR029044">
    <property type="entry name" value="Nucleotide-diphossugar_trans"/>
</dbReference>
<organism evidence="3 4">
    <name type="scientific">Hoylesella pleuritidis F0068</name>
    <dbReference type="NCBI Taxonomy" id="1081904"/>
    <lineage>
        <taxon>Bacteria</taxon>
        <taxon>Pseudomonadati</taxon>
        <taxon>Bacteroidota</taxon>
        <taxon>Bacteroidia</taxon>
        <taxon>Bacteroidales</taxon>
        <taxon>Prevotellaceae</taxon>
        <taxon>Hoylesella</taxon>
    </lineage>
</organism>
<evidence type="ECO:0000313" key="4">
    <source>
        <dbReference type="Proteomes" id="UP000016600"/>
    </source>
</evidence>
<comment type="caution">
    <text evidence="3">The sequence shown here is derived from an EMBL/GenBank/DDBJ whole genome shotgun (WGS) entry which is preliminary data.</text>
</comment>
<keyword evidence="1" id="KW-0472">Membrane</keyword>
<reference evidence="3 4" key="1">
    <citation type="submission" date="2013-08" db="EMBL/GenBank/DDBJ databases">
        <authorList>
            <person name="Durkin A.S."/>
            <person name="Haft D.R."/>
            <person name="McCorrison J."/>
            <person name="Torralba M."/>
            <person name="Gillis M."/>
            <person name="Haft D.H."/>
            <person name="Methe B."/>
            <person name="Sutton G."/>
            <person name="Nelson K.E."/>
        </authorList>
    </citation>
    <scope>NUCLEOTIDE SEQUENCE [LARGE SCALE GENOMIC DNA]</scope>
    <source>
        <strain evidence="3 4">F0068</strain>
    </source>
</reference>
<keyword evidence="4" id="KW-1185">Reference proteome</keyword>
<keyword evidence="1" id="KW-1133">Transmembrane helix</keyword>
<evidence type="ECO:0000313" key="3">
    <source>
        <dbReference type="EMBL" id="ERK00015.1"/>
    </source>
</evidence>
<dbReference type="PANTHER" id="PTHR43685">
    <property type="entry name" value="GLYCOSYLTRANSFERASE"/>
    <property type="match status" value="1"/>
</dbReference>
<dbReference type="AlphaFoldDB" id="U2MEC1"/>
<protein>
    <submittedName>
        <fullName evidence="3">Glycosyltransferase, group 2 family protein</fullName>
        <ecNumber evidence="3">2.4.-.-</ecNumber>
    </submittedName>
</protein>
<proteinExistence type="predicted"/>
<dbReference type="Gene3D" id="3.90.550.10">
    <property type="entry name" value="Spore Coat Polysaccharide Biosynthesis Protein SpsA, Chain A"/>
    <property type="match status" value="1"/>
</dbReference>
<evidence type="ECO:0000259" key="2">
    <source>
        <dbReference type="Pfam" id="PF00535"/>
    </source>
</evidence>
<dbReference type="PATRIC" id="fig|1081904.3.peg.1820"/>
<evidence type="ECO:0000256" key="1">
    <source>
        <dbReference type="SAM" id="Phobius"/>
    </source>
</evidence>
<keyword evidence="3" id="KW-0808">Transferase</keyword>
<name>U2MEC1_9BACT</name>
<dbReference type="EMBL" id="AWET01000040">
    <property type="protein sequence ID" value="ERK00015.1"/>
    <property type="molecule type" value="Genomic_DNA"/>
</dbReference>
<dbReference type="SUPFAM" id="SSF53448">
    <property type="entry name" value="Nucleotide-diphospho-sugar transferases"/>
    <property type="match status" value="1"/>
</dbReference>
<feature type="transmembrane region" description="Helical" evidence="1">
    <location>
        <begin position="6"/>
        <end position="28"/>
    </location>
</feature>
<dbReference type="Pfam" id="PF00535">
    <property type="entry name" value="Glycos_transf_2"/>
    <property type="match status" value="1"/>
</dbReference>
<keyword evidence="3" id="KW-0328">Glycosyltransferase</keyword>
<sequence>MSIHPLTLIISISILLSALVTPLFNPFFRWKRSARKYRTENDNAAIATPLQPVSIVITAHDQPEELARNLLSIINQEYSTDFQVIVVIEKGDNETEDILKRYADNKHLYTTFIPDSSRYMSRKKLAVTLGVKAARYEWIVLIEPFCVPVSSKWLETLARNFRDDKHLVIGYNGFETETPDYYKFERLRLFCYTAQEAIKSTAYRGCGHSVSFRKSDFMEANGYSGNLHLLRGEYDFIVNKYARRGTTVVETAEEAWLREESPTPKTWRNNHLFYLETRKFLQRTAVHRLLYNLDIWLIYINFIAICSDFTYGIIVNDWIINIAAGVALLITVIVRTFFAHQMTMQFKEDIALWKIIPYELSMIWHSFADRMRYSSADKNDFTSHKL</sequence>
<gene>
    <name evidence="3" type="ORF">HMPREF1218_1597</name>
</gene>
<accession>U2MEC1</accession>
<feature type="transmembrane region" description="Helical" evidence="1">
    <location>
        <begin position="318"/>
        <end position="338"/>
    </location>
</feature>
<dbReference type="InterPro" id="IPR050834">
    <property type="entry name" value="Glycosyltransf_2"/>
</dbReference>
<dbReference type="InterPro" id="IPR001173">
    <property type="entry name" value="Glyco_trans_2-like"/>
</dbReference>
<dbReference type="Proteomes" id="UP000016600">
    <property type="component" value="Unassembled WGS sequence"/>
</dbReference>
<feature type="transmembrane region" description="Helical" evidence="1">
    <location>
        <begin position="289"/>
        <end position="312"/>
    </location>
</feature>